<accession>A0A812NHU8</accession>
<evidence type="ECO:0000313" key="2">
    <source>
        <dbReference type="Proteomes" id="UP000604046"/>
    </source>
</evidence>
<evidence type="ECO:0000313" key="1">
    <source>
        <dbReference type="EMBL" id="CAE7288501.1"/>
    </source>
</evidence>
<protein>
    <submittedName>
        <fullName evidence="1">Uncharacterized protein</fullName>
    </submittedName>
</protein>
<dbReference type="OrthoDB" id="10681017at2759"/>
<dbReference type="EMBL" id="CAJNDS010001902">
    <property type="protein sequence ID" value="CAE7288501.1"/>
    <property type="molecule type" value="Genomic_DNA"/>
</dbReference>
<name>A0A812NHU8_9DINO</name>
<gene>
    <name evidence="1" type="ORF">SNAT2548_LOCUS15241</name>
</gene>
<dbReference type="Proteomes" id="UP000604046">
    <property type="component" value="Unassembled WGS sequence"/>
</dbReference>
<sequence length="292" mass="32128">MERLDAEQIKAILAAFPFLFVLDFIGDVAANGTEDFTRAAASLPQSVRLAIIEATAASFRLRCHEPTLGSSTTVAAPPGPTLATEPTSMGTTMVGDRNVVAFPQQLGLCRSLPLEGMLFGLDMASLTPMDRIVLPLIASQAAASLDTITQEVQWLVAHGADRSLVAHFKAGYFKQDHDSFHAAPELRIGNWCLAFCATLFCDAFVGMYNNSKSAGLFVEAWIVHLRSSANGQLIFQHFVYLGRSVSSVTRLFRQCPCMAFFHWQIGSQANWHWLHRLADLRSWLHPDDSVTE</sequence>
<comment type="caution">
    <text evidence="1">The sequence shown here is derived from an EMBL/GenBank/DDBJ whole genome shotgun (WGS) entry which is preliminary data.</text>
</comment>
<reference evidence="1" key="1">
    <citation type="submission" date="2021-02" db="EMBL/GenBank/DDBJ databases">
        <authorList>
            <person name="Dougan E. K."/>
            <person name="Rhodes N."/>
            <person name="Thang M."/>
            <person name="Chan C."/>
        </authorList>
    </citation>
    <scope>NUCLEOTIDE SEQUENCE</scope>
</reference>
<keyword evidence="2" id="KW-1185">Reference proteome</keyword>
<proteinExistence type="predicted"/>
<organism evidence="1 2">
    <name type="scientific">Symbiodinium natans</name>
    <dbReference type="NCBI Taxonomy" id="878477"/>
    <lineage>
        <taxon>Eukaryota</taxon>
        <taxon>Sar</taxon>
        <taxon>Alveolata</taxon>
        <taxon>Dinophyceae</taxon>
        <taxon>Suessiales</taxon>
        <taxon>Symbiodiniaceae</taxon>
        <taxon>Symbiodinium</taxon>
    </lineage>
</organism>
<dbReference type="AlphaFoldDB" id="A0A812NHU8"/>